<proteinExistence type="predicted"/>
<reference evidence="1" key="1">
    <citation type="submission" date="2019-11" db="EMBL/GenBank/DDBJ databases">
        <title>Description of Pedobacter sp. LMG 31464T.</title>
        <authorList>
            <person name="Carlier A."/>
            <person name="Qi S."/>
            <person name="Vandamme P."/>
        </authorList>
    </citation>
    <scope>NUCLEOTIDE SEQUENCE</scope>
    <source>
        <strain evidence="1">LMG 31464</strain>
    </source>
</reference>
<keyword evidence="2" id="KW-1185">Reference proteome</keyword>
<dbReference type="RefSeq" id="WP_182923629.1">
    <property type="nucleotide sequence ID" value="NZ_WNXD01000002.1"/>
</dbReference>
<accession>A0A923E3U7</accession>
<evidence type="ECO:0000313" key="1">
    <source>
        <dbReference type="EMBL" id="MBB2147009.1"/>
    </source>
</evidence>
<name>A0A923E3U7_9SPHI</name>
<dbReference type="EMBL" id="WNXD01000002">
    <property type="protein sequence ID" value="MBB2147009.1"/>
    <property type="molecule type" value="Genomic_DNA"/>
</dbReference>
<comment type="caution">
    <text evidence="1">The sequence shown here is derived from an EMBL/GenBank/DDBJ whole genome shotgun (WGS) entry which is preliminary data.</text>
</comment>
<dbReference type="PROSITE" id="PS51257">
    <property type="entry name" value="PROKAR_LIPOPROTEIN"/>
    <property type="match status" value="1"/>
</dbReference>
<protein>
    <recommendedName>
        <fullName evidence="3">Lipoprotein</fullName>
    </recommendedName>
</protein>
<gene>
    <name evidence="1" type="ORF">GM921_16010</name>
</gene>
<evidence type="ECO:0008006" key="3">
    <source>
        <dbReference type="Google" id="ProtNLM"/>
    </source>
</evidence>
<sequence>MKYLLFFFIAILLISCVSPLGNKSIKVQILNASNTPISNVKITTSENLDSLFFPSIDIYEGKFGNLNMAKNKIDGEYRLSYKQDGKYHLIKTGYYTNGRSLAYSMYIEVKKDTAIVKF</sequence>
<evidence type="ECO:0000313" key="2">
    <source>
        <dbReference type="Proteomes" id="UP000601055"/>
    </source>
</evidence>
<dbReference type="Proteomes" id="UP000601055">
    <property type="component" value="Unassembled WGS sequence"/>
</dbReference>
<organism evidence="1 2">
    <name type="scientific">Pedobacter planticolens</name>
    <dbReference type="NCBI Taxonomy" id="2679964"/>
    <lineage>
        <taxon>Bacteria</taxon>
        <taxon>Pseudomonadati</taxon>
        <taxon>Bacteroidota</taxon>
        <taxon>Sphingobacteriia</taxon>
        <taxon>Sphingobacteriales</taxon>
        <taxon>Sphingobacteriaceae</taxon>
        <taxon>Pedobacter</taxon>
    </lineage>
</organism>
<dbReference type="AlphaFoldDB" id="A0A923E3U7"/>